<dbReference type="Proteomes" id="UP001376459">
    <property type="component" value="Unassembled WGS sequence"/>
</dbReference>
<keyword evidence="2" id="KW-1185">Reference proteome</keyword>
<dbReference type="EMBL" id="JBBKAK010000001">
    <property type="protein sequence ID" value="MEJ8671912.1"/>
    <property type="molecule type" value="Genomic_DNA"/>
</dbReference>
<proteinExistence type="predicted"/>
<gene>
    <name evidence="1" type="ORF">WKI71_36775</name>
</gene>
<comment type="caution">
    <text evidence="1">The sequence shown here is derived from an EMBL/GenBank/DDBJ whole genome shotgun (WGS) entry which is preliminary data.</text>
</comment>
<evidence type="ECO:0000313" key="2">
    <source>
        <dbReference type="Proteomes" id="UP001376459"/>
    </source>
</evidence>
<evidence type="ECO:0008006" key="3">
    <source>
        <dbReference type="Google" id="ProtNLM"/>
    </source>
</evidence>
<reference evidence="1 2" key="1">
    <citation type="submission" date="2024-03" db="EMBL/GenBank/DDBJ databases">
        <title>Novel Streptomyces species of biotechnological and ecological value are a feature of Machair soil.</title>
        <authorList>
            <person name="Prole J.R."/>
            <person name="Goodfellow M."/>
            <person name="Allenby N."/>
            <person name="Ward A.C."/>
        </authorList>
    </citation>
    <scope>NUCLEOTIDE SEQUENCE [LARGE SCALE GENOMIC DNA]</scope>
    <source>
        <strain evidence="1 2">MS1.AVA.1</strain>
    </source>
</reference>
<evidence type="ECO:0000313" key="1">
    <source>
        <dbReference type="EMBL" id="MEJ8671912.1"/>
    </source>
</evidence>
<sequence length="60" mass="6695">MTFLTTECKEADLGEYVRVTPHAASEEQRVAWDEALRTAAVRVGVKPESDPGWFLVPDMS</sequence>
<protein>
    <recommendedName>
        <fullName evidence="3">PH domain-containing protein</fullName>
    </recommendedName>
</protein>
<organism evidence="1 2">
    <name type="scientific">Streptomyces machairae</name>
    <dbReference type="NCBI Taxonomy" id="3134109"/>
    <lineage>
        <taxon>Bacteria</taxon>
        <taxon>Bacillati</taxon>
        <taxon>Actinomycetota</taxon>
        <taxon>Actinomycetes</taxon>
        <taxon>Kitasatosporales</taxon>
        <taxon>Streptomycetaceae</taxon>
        <taxon>Streptomyces</taxon>
    </lineage>
</organism>
<name>A0ABU8USN6_9ACTN</name>
<accession>A0ABU8USN6</accession>